<evidence type="ECO:0000256" key="7">
    <source>
        <dbReference type="ARBA" id="ARBA00023136"/>
    </source>
</evidence>
<keyword evidence="5 9" id="KW-1133">Transmembrane helix</keyword>
<organism evidence="10 11">
    <name type="scientific">Mytilus edulis</name>
    <name type="common">Blue mussel</name>
    <dbReference type="NCBI Taxonomy" id="6550"/>
    <lineage>
        <taxon>Eukaryota</taxon>
        <taxon>Metazoa</taxon>
        <taxon>Spiralia</taxon>
        <taxon>Lophotrochozoa</taxon>
        <taxon>Mollusca</taxon>
        <taxon>Bivalvia</taxon>
        <taxon>Autobranchia</taxon>
        <taxon>Pteriomorphia</taxon>
        <taxon>Mytilida</taxon>
        <taxon>Mytiloidea</taxon>
        <taxon>Mytilidae</taxon>
        <taxon>Mytilinae</taxon>
        <taxon>Mytilus</taxon>
    </lineage>
</organism>
<dbReference type="EC" id="2.8.2.-" evidence="9"/>
<keyword evidence="9" id="KW-0735">Signal-anchor</keyword>
<keyword evidence="9" id="KW-0119">Carbohydrate metabolism</keyword>
<feature type="transmembrane region" description="Helical" evidence="9">
    <location>
        <begin position="17"/>
        <end position="37"/>
    </location>
</feature>
<reference evidence="10" key="1">
    <citation type="submission" date="2021-03" db="EMBL/GenBank/DDBJ databases">
        <authorList>
            <person name="Bekaert M."/>
        </authorList>
    </citation>
    <scope>NUCLEOTIDE SEQUENCE</scope>
</reference>
<comment type="caution">
    <text evidence="10">The sequence shown here is derived from an EMBL/GenBank/DDBJ whole genome shotgun (WGS) entry which is preliminary data.</text>
</comment>
<proteinExistence type="inferred from homology"/>
<dbReference type="InterPro" id="IPR018011">
    <property type="entry name" value="Carb_sulfotrans_8-10"/>
</dbReference>
<keyword evidence="11" id="KW-1185">Reference proteome</keyword>
<evidence type="ECO:0000256" key="5">
    <source>
        <dbReference type="ARBA" id="ARBA00022989"/>
    </source>
</evidence>
<dbReference type="PANTHER" id="PTHR12137:SF54">
    <property type="entry name" value="CARBOHYDRATE SULFOTRANSFERASE"/>
    <property type="match status" value="1"/>
</dbReference>
<accession>A0A8S3SYV2</accession>
<sequence length="316" mass="38032">MMGNCDLTTDSNRFAKLVLMSVTIAMCFFFLLTKVVLQKQNNVKLFPWSQLSSTQPDTKIRSKKQNEEMLLKQREDNCRDYRISKQAIYRLKEYWSSPIVVPKYKLIFFWNEKSACTYWKKLFQFIQGINNTEVHNHRNGLTTLKSFDTCEIIKMMYNESWVKAVFVREPRERLLSSYLDKAHHQHIMYQLCRVNRTVTFYEFLEIIKHCKNGHWDKQVRLPEYLYEQMMVGKLSEISSFTERLFKKIGAWNEKVVAWLQSSEKLTRDHKKDAKTKLLQYYNDTKTEDLIFDLFPEDYRVFGFNMTYYNKINDTTK</sequence>
<evidence type="ECO:0000256" key="6">
    <source>
        <dbReference type="ARBA" id="ARBA00023034"/>
    </source>
</evidence>
<evidence type="ECO:0000313" key="10">
    <source>
        <dbReference type="EMBL" id="CAG2221873.1"/>
    </source>
</evidence>
<dbReference type="OrthoDB" id="6043894at2759"/>
<protein>
    <recommendedName>
        <fullName evidence="9">Carbohydrate sulfotransferase</fullName>
        <ecNumber evidence="9">2.8.2.-</ecNumber>
    </recommendedName>
</protein>
<dbReference type="EMBL" id="CAJPWZ010001704">
    <property type="protein sequence ID" value="CAG2221873.1"/>
    <property type="molecule type" value="Genomic_DNA"/>
</dbReference>
<dbReference type="GO" id="GO:0008146">
    <property type="term" value="F:sulfotransferase activity"/>
    <property type="evidence" value="ECO:0007669"/>
    <property type="project" value="InterPro"/>
</dbReference>
<dbReference type="Proteomes" id="UP000683360">
    <property type="component" value="Unassembled WGS sequence"/>
</dbReference>
<dbReference type="AlphaFoldDB" id="A0A8S3SYV2"/>
<keyword evidence="6 9" id="KW-0333">Golgi apparatus</keyword>
<dbReference type="InterPro" id="IPR005331">
    <property type="entry name" value="Sulfotransferase"/>
</dbReference>
<evidence type="ECO:0000256" key="9">
    <source>
        <dbReference type="RuleBase" id="RU364020"/>
    </source>
</evidence>
<evidence type="ECO:0000256" key="8">
    <source>
        <dbReference type="ARBA" id="ARBA00023180"/>
    </source>
</evidence>
<keyword evidence="4 9" id="KW-0812">Transmembrane</keyword>
<evidence type="ECO:0000313" key="11">
    <source>
        <dbReference type="Proteomes" id="UP000683360"/>
    </source>
</evidence>
<dbReference type="GO" id="GO:0000139">
    <property type="term" value="C:Golgi membrane"/>
    <property type="evidence" value="ECO:0007669"/>
    <property type="project" value="UniProtKB-SubCell"/>
</dbReference>
<comment type="subcellular location">
    <subcellularLocation>
        <location evidence="1 9">Golgi apparatus membrane</location>
        <topology evidence="1 9">Single-pass type II membrane protein</topology>
    </subcellularLocation>
</comment>
<name>A0A8S3SYV2_MYTED</name>
<comment type="similarity">
    <text evidence="2 9">Belongs to the sulfotransferase 2 family.</text>
</comment>
<keyword evidence="3 9" id="KW-0808">Transferase</keyword>
<keyword evidence="7 9" id="KW-0472">Membrane</keyword>
<gene>
    <name evidence="10" type="ORF">MEDL_35257</name>
</gene>
<evidence type="ECO:0000256" key="1">
    <source>
        <dbReference type="ARBA" id="ARBA00004323"/>
    </source>
</evidence>
<evidence type="ECO:0000256" key="3">
    <source>
        <dbReference type="ARBA" id="ARBA00022679"/>
    </source>
</evidence>
<dbReference type="PANTHER" id="PTHR12137">
    <property type="entry name" value="CARBOHYDRATE SULFOTRANSFERASE"/>
    <property type="match status" value="1"/>
</dbReference>
<dbReference type="Pfam" id="PF03567">
    <property type="entry name" value="Sulfotransfer_2"/>
    <property type="match status" value="1"/>
</dbReference>
<dbReference type="GO" id="GO:0016051">
    <property type="term" value="P:carbohydrate biosynthetic process"/>
    <property type="evidence" value="ECO:0007669"/>
    <property type="project" value="InterPro"/>
</dbReference>
<evidence type="ECO:0000256" key="4">
    <source>
        <dbReference type="ARBA" id="ARBA00022692"/>
    </source>
</evidence>
<keyword evidence="8 9" id="KW-0325">Glycoprotein</keyword>
<evidence type="ECO:0000256" key="2">
    <source>
        <dbReference type="ARBA" id="ARBA00006339"/>
    </source>
</evidence>